<gene>
    <name evidence="8" type="ORF">AKO1_004324</name>
</gene>
<evidence type="ECO:0000313" key="9">
    <source>
        <dbReference type="Proteomes" id="UP001431209"/>
    </source>
</evidence>
<dbReference type="Proteomes" id="UP001431209">
    <property type="component" value="Unassembled WGS sequence"/>
</dbReference>
<proteinExistence type="inferred from homology"/>
<sequence>MALKRSIQSYIGKGRDDDLYSGLIVDVNDNDDLWPHSRDHMTKGRNLNKTSNVIKKLLMVLVPFLFIIILLSIISYNGSSLLMSIFYLFKDTRLSEEERRYMQIKAEVEKDAHRHEFELVAVSDRDSASINDAKHEWNSILLRGTLVRRKDGAGEDEPLYKAEWRLDKSPELKSKIVEGRRGMELSELKRFHDRLYAFDDRTGTVFEVSGDNQVLPRYILSEGDGNSPKGFKCEWATVKDGKIIVGSIGKEWTNKHGQITTRDLTWDKNNRQQR</sequence>
<dbReference type="EMBL" id="JAOPGA020001107">
    <property type="protein sequence ID" value="KAL0485120.1"/>
    <property type="molecule type" value="Genomic_DNA"/>
</dbReference>
<comment type="similarity">
    <text evidence="5">Belongs to the apyrase family.</text>
</comment>
<feature type="binding site" evidence="6">
    <location>
        <position position="186"/>
    </location>
    <ligand>
        <name>Ca(2+)</name>
        <dbReference type="ChEBI" id="CHEBI:29108"/>
    </ligand>
</feature>
<dbReference type="GO" id="GO:0004382">
    <property type="term" value="F:GDP phosphatase activity"/>
    <property type="evidence" value="ECO:0007669"/>
    <property type="project" value="TreeGrafter"/>
</dbReference>
<comment type="caution">
    <text evidence="8">The sequence shown here is derived from an EMBL/GenBank/DDBJ whole genome shotgun (WGS) entry which is preliminary data.</text>
</comment>
<evidence type="ECO:0000313" key="8">
    <source>
        <dbReference type="EMBL" id="KAL0485120.1"/>
    </source>
</evidence>
<keyword evidence="7" id="KW-0812">Transmembrane</keyword>
<dbReference type="InterPro" id="IPR036258">
    <property type="entry name" value="Apyrase_sf"/>
</dbReference>
<dbReference type="SUPFAM" id="SSF101887">
    <property type="entry name" value="Apyrase"/>
    <property type="match status" value="1"/>
</dbReference>
<dbReference type="Pfam" id="PF06079">
    <property type="entry name" value="Apyrase"/>
    <property type="match status" value="1"/>
</dbReference>
<dbReference type="GO" id="GO:0045134">
    <property type="term" value="F:UDP phosphatase activity"/>
    <property type="evidence" value="ECO:0007669"/>
    <property type="project" value="TreeGrafter"/>
</dbReference>
<protein>
    <submittedName>
        <fullName evidence="8">Apyrase</fullName>
    </submittedName>
</protein>
<dbReference type="Gene3D" id="2.120.10.100">
    <property type="entry name" value="Apyrase"/>
    <property type="match status" value="1"/>
</dbReference>
<feature type="binding site" evidence="6">
    <location>
        <position position="234"/>
    </location>
    <ligand>
        <name>Ca(2+)</name>
        <dbReference type="ChEBI" id="CHEBI:29108"/>
    </ligand>
</feature>
<keyword evidence="4 6" id="KW-0106">Calcium</keyword>
<feature type="binding site" evidence="6">
    <location>
        <position position="187"/>
    </location>
    <ligand>
        <name>Ca(2+)</name>
        <dbReference type="ChEBI" id="CHEBI:29108"/>
    </ligand>
</feature>
<keyword evidence="2 6" id="KW-0479">Metal-binding</keyword>
<keyword evidence="7" id="KW-1133">Transmembrane helix</keyword>
<feature type="transmembrane region" description="Helical" evidence="7">
    <location>
        <begin position="57"/>
        <end position="89"/>
    </location>
</feature>
<dbReference type="InterPro" id="IPR009283">
    <property type="entry name" value="Apyrase"/>
</dbReference>
<evidence type="ECO:0000256" key="5">
    <source>
        <dbReference type="ARBA" id="ARBA00025738"/>
    </source>
</evidence>
<evidence type="ECO:0000256" key="7">
    <source>
        <dbReference type="SAM" id="Phobius"/>
    </source>
</evidence>
<dbReference type="GO" id="GO:0005509">
    <property type="term" value="F:calcium ion binding"/>
    <property type="evidence" value="ECO:0007669"/>
    <property type="project" value="InterPro"/>
</dbReference>
<dbReference type="PANTHER" id="PTHR13023">
    <property type="entry name" value="APYRASE"/>
    <property type="match status" value="1"/>
</dbReference>
<name>A0AAW2Z6M3_9EUKA</name>
<organism evidence="8 9">
    <name type="scientific">Acrasis kona</name>
    <dbReference type="NCBI Taxonomy" id="1008807"/>
    <lineage>
        <taxon>Eukaryota</taxon>
        <taxon>Discoba</taxon>
        <taxon>Heterolobosea</taxon>
        <taxon>Tetramitia</taxon>
        <taxon>Eutetramitia</taxon>
        <taxon>Acrasidae</taxon>
        <taxon>Acrasis</taxon>
    </lineage>
</organism>
<dbReference type="AlphaFoldDB" id="A0AAW2Z6M3"/>
<evidence type="ECO:0000256" key="2">
    <source>
        <dbReference type="ARBA" id="ARBA00022723"/>
    </source>
</evidence>
<evidence type="ECO:0000256" key="3">
    <source>
        <dbReference type="ARBA" id="ARBA00022801"/>
    </source>
</evidence>
<evidence type="ECO:0000256" key="4">
    <source>
        <dbReference type="ARBA" id="ARBA00022837"/>
    </source>
</evidence>
<keyword evidence="3" id="KW-0378">Hydrolase</keyword>
<keyword evidence="9" id="KW-1185">Reference proteome</keyword>
<comment type="cofactor">
    <cofactor evidence="1 6">
        <name>Ca(2+)</name>
        <dbReference type="ChEBI" id="CHEBI:29108"/>
    </cofactor>
</comment>
<accession>A0AAW2Z6M3</accession>
<reference evidence="8 9" key="1">
    <citation type="submission" date="2024-03" db="EMBL/GenBank/DDBJ databases">
        <title>The Acrasis kona genome and developmental transcriptomes reveal deep origins of eukaryotic multicellular pathways.</title>
        <authorList>
            <person name="Sheikh S."/>
            <person name="Fu C.-J."/>
            <person name="Brown M.W."/>
            <person name="Baldauf S.L."/>
        </authorList>
    </citation>
    <scope>NUCLEOTIDE SEQUENCE [LARGE SCALE GENOMIC DNA]</scope>
    <source>
        <strain evidence="8 9">ATCC MYA-3509</strain>
    </source>
</reference>
<evidence type="ECO:0000256" key="1">
    <source>
        <dbReference type="ARBA" id="ARBA00001913"/>
    </source>
</evidence>
<dbReference type="PANTHER" id="PTHR13023:SF3">
    <property type="entry name" value="SOLUBLE CALCIUM-ACTIVATED NUCLEOTIDASE 1"/>
    <property type="match status" value="1"/>
</dbReference>
<dbReference type="GO" id="GO:0030166">
    <property type="term" value="P:proteoglycan biosynthetic process"/>
    <property type="evidence" value="ECO:0007669"/>
    <property type="project" value="TreeGrafter"/>
</dbReference>
<keyword evidence="7" id="KW-0472">Membrane</keyword>
<evidence type="ECO:0000256" key="6">
    <source>
        <dbReference type="PIRSR" id="PIRSR609283-1"/>
    </source>
</evidence>